<name>A0AC34FJ38_9BILA</name>
<reference evidence="2" key="1">
    <citation type="submission" date="2022-11" db="UniProtKB">
        <authorList>
            <consortium name="WormBaseParasite"/>
        </authorList>
    </citation>
    <scope>IDENTIFICATION</scope>
</reference>
<evidence type="ECO:0000313" key="2">
    <source>
        <dbReference type="WBParaSite" id="ES5_v2.g17268.t1"/>
    </source>
</evidence>
<sequence length="358" mass="41295">MFGKVTGNTVFNLMRFNEHDIDKNERPIPEQKILKVKILENPFKDIKPRERAEIKKPEKSKEKKEKKKPTVTKNTALLSFGDEVEEDEVELIKINKDLSKKGKSAHDVLNDQKLSKAAAVNPEEFSNYEKPEHSDEEDDGKKDERLNKIREKLKKRKLVEKKDEAEDENFEDAMAAEKKRRIDEEKQKLTVQLNELQKEYAKAVRGPKAQNDDDDEPQSEAIKNYSNMKLKFKKDMKGIVKQADPNREAQTMQMFEMIKNKIAKPKEIVPASEAKEEEVLPPEILEAAAGNKAVIEENAEDEVGETWMAKKFNAPEDISGVTKARDANMKDQDEEWYPIGDPRNKMAQRRRDGAMDEV</sequence>
<dbReference type="WBParaSite" id="ES5_v2.g17268.t1">
    <property type="protein sequence ID" value="ES5_v2.g17268.t1"/>
    <property type="gene ID" value="ES5_v2.g17268"/>
</dbReference>
<accession>A0AC34FJ38</accession>
<proteinExistence type="predicted"/>
<organism evidence="1 2">
    <name type="scientific">Panagrolaimus sp. ES5</name>
    <dbReference type="NCBI Taxonomy" id="591445"/>
    <lineage>
        <taxon>Eukaryota</taxon>
        <taxon>Metazoa</taxon>
        <taxon>Ecdysozoa</taxon>
        <taxon>Nematoda</taxon>
        <taxon>Chromadorea</taxon>
        <taxon>Rhabditida</taxon>
        <taxon>Tylenchina</taxon>
        <taxon>Panagrolaimomorpha</taxon>
        <taxon>Panagrolaimoidea</taxon>
        <taxon>Panagrolaimidae</taxon>
        <taxon>Panagrolaimus</taxon>
    </lineage>
</organism>
<dbReference type="Proteomes" id="UP000887579">
    <property type="component" value="Unplaced"/>
</dbReference>
<protein>
    <submittedName>
        <fullName evidence="2">Uncharacterized protein</fullName>
    </submittedName>
</protein>
<evidence type="ECO:0000313" key="1">
    <source>
        <dbReference type="Proteomes" id="UP000887579"/>
    </source>
</evidence>